<dbReference type="PANTHER" id="PTHR11638:SF154">
    <property type="entry name" value="AAA+ ATPASE DOMAIN-CONTAINING PROTEIN"/>
    <property type="match status" value="1"/>
</dbReference>
<feature type="domain" description="Clp ATPase C-terminal" evidence="5">
    <location>
        <begin position="572"/>
        <end position="663"/>
    </location>
</feature>
<dbReference type="STRING" id="4565.A0A3B6LY10"/>
<dbReference type="EnsemblPlants" id="TraesCS5B02G537100.1">
    <property type="protein sequence ID" value="TraesCS5B02G537100.1"/>
    <property type="gene ID" value="TraesCS5B02G537100"/>
</dbReference>
<dbReference type="Pfam" id="PF17871">
    <property type="entry name" value="AAA_lid_9"/>
    <property type="match status" value="1"/>
</dbReference>
<evidence type="ECO:0000259" key="5">
    <source>
        <dbReference type="SMART" id="SM01086"/>
    </source>
</evidence>
<dbReference type="SUPFAM" id="SSF52540">
    <property type="entry name" value="P-loop containing nucleoside triphosphate hydrolases"/>
    <property type="match status" value="2"/>
</dbReference>
<organism evidence="6">
    <name type="scientific">Triticum aestivum</name>
    <name type="common">Wheat</name>
    <dbReference type="NCBI Taxonomy" id="4565"/>
    <lineage>
        <taxon>Eukaryota</taxon>
        <taxon>Viridiplantae</taxon>
        <taxon>Streptophyta</taxon>
        <taxon>Embryophyta</taxon>
        <taxon>Tracheophyta</taxon>
        <taxon>Spermatophyta</taxon>
        <taxon>Magnoliopsida</taxon>
        <taxon>Liliopsida</taxon>
        <taxon>Poales</taxon>
        <taxon>Poaceae</taxon>
        <taxon>BOP clade</taxon>
        <taxon>Pooideae</taxon>
        <taxon>Triticodae</taxon>
        <taxon>Triticeae</taxon>
        <taxon>Triticinae</taxon>
        <taxon>Triticum</taxon>
    </lineage>
</organism>
<dbReference type="InterPro" id="IPR001270">
    <property type="entry name" value="ClpA/B"/>
</dbReference>
<dbReference type="Pfam" id="PF00004">
    <property type="entry name" value="AAA"/>
    <property type="match status" value="1"/>
</dbReference>
<proteinExistence type="predicted"/>
<dbReference type="Pfam" id="PF10431">
    <property type="entry name" value="ClpB_D2-small"/>
    <property type="match status" value="1"/>
</dbReference>
<dbReference type="Gramene" id="TraesKAR5B01G0467520.1">
    <property type="protein sequence ID" value="cds.TraesKAR5B01G0467520.1"/>
    <property type="gene ID" value="TraesKAR5B01G0467520"/>
</dbReference>
<feature type="domain" description="AAA+ ATPase" evidence="4">
    <location>
        <begin position="402"/>
        <end position="552"/>
    </location>
</feature>
<dbReference type="InterPro" id="IPR050130">
    <property type="entry name" value="ClpA_ClpB"/>
</dbReference>
<protein>
    <recommendedName>
        <fullName evidence="8">AAA+ ATPase domain-containing protein</fullName>
    </recommendedName>
</protein>
<dbReference type="GO" id="GO:0005737">
    <property type="term" value="C:cytoplasm"/>
    <property type="evidence" value="ECO:0000318"/>
    <property type="project" value="GO_Central"/>
</dbReference>
<keyword evidence="2" id="KW-0067">ATP-binding</keyword>
<dbReference type="Gramene" id="TraesCLE_scaffold_035735_01G000200.1">
    <property type="protein sequence ID" value="TraesCLE_scaffold_035735_01G000200.1"/>
    <property type="gene ID" value="TraesCLE_scaffold_035735_01G000200"/>
</dbReference>
<dbReference type="Gene3D" id="1.10.8.60">
    <property type="match status" value="1"/>
</dbReference>
<dbReference type="OrthoDB" id="47330at2759"/>
<evidence type="ECO:0000256" key="3">
    <source>
        <dbReference type="ARBA" id="ARBA00023186"/>
    </source>
</evidence>
<evidence type="ECO:0000256" key="1">
    <source>
        <dbReference type="ARBA" id="ARBA00022741"/>
    </source>
</evidence>
<accession>A0A3B6LY10</accession>
<dbReference type="FunFam" id="3.40.50.300:FF:000025">
    <property type="entry name" value="ATP-dependent Clp protease subunit"/>
    <property type="match status" value="1"/>
</dbReference>
<dbReference type="Gramene" id="TraesWEE_scaffold_011750_01G000200.1">
    <property type="protein sequence ID" value="TraesWEE_scaffold_011750_01G000200.1"/>
    <property type="gene ID" value="TraesWEE_scaffold_011750_01G000200"/>
</dbReference>
<dbReference type="PROSITE" id="PS00870">
    <property type="entry name" value="CLPAB_1"/>
    <property type="match status" value="1"/>
</dbReference>
<dbReference type="Gramene" id="TraesROB_scaffold_056559_01G000200.1">
    <property type="protein sequence ID" value="TraesROB_scaffold_056559_01G000200.1"/>
    <property type="gene ID" value="TraesROB_scaffold_056559_01G000200"/>
</dbReference>
<dbReference type="PANTHER" id="PTHR11638">
    <property type="entry name" value="ATP-DEPENDENT CLP PROTEASE"/>
    <property type="match status" value="1"/>
</dbReference>
<dbReference type="PRINTS" id="PR00300">
    <property type="entry name" value="CLPPROTEASEA"/>
</dbReference>
<dbReference type="Proteomes" id="UP000019116">
    <property type="component" value="Chromosome 5B"/>
</dbReference>
<dbReference type="Gramene" id="TraesCS5B03G1342500.1">
    <property type="protein sequence ID" value="TraesCS5B03G1342500.1.CDS"/>
    <property type="gene ID" value="TraesCS5B03G1342500"/>
</dbReference>
<dbReference type="GO" id="GO:0016887">
    <property type="term" value="F:ATP hydrolysis activity"/>
    <property type="evidence" value="ECO:0000318"/>
    <property type="project" value="GO_Central"/>
</dbReference>
<dbReference type="GO" id="GO:0005524">
    <property type="term" value="F:ATP binding"/>
    <property type="evidence" value="ECO:0007669"/>
    <property type="project" value="UniProtKB-KW"/>
</dbReference>
<dbReference type="InterPro" id="IPR027417">
    <property type="entry name" value="P-loop_NTPase"/>
</dbReference>
<name>A0A3B6LY10_WHEAT</name>
<sequence length="675" mass="75022">MACVGATAAVCYGAWRYYRYKTCLRTYGRDLTALASKQRDPVVPVHRDDKVDPVPVVRRDDERNSGHNAAYYRDMSHKAVTAGEADPVVGRDDEIDRVVRILCRRTKNCAALVGAAGVGKTAVAEGLAQRIAEGKVPKQLAGARLVELDLAAMVAGTRWRGMFEERMKNVISSAEASNGKIILFIDEMHTLVGAGDYQRRNDAANMLKPALARGRIRCVGATTFDEYRKHIEKDPALERRFQKVHVDEPSEQATIGILRGLKQRYEEHHGLQIQDAAIVAAAQLAGRYVTGRQFPDKGIDLIDEACTSSLEGSEMIVGPDHIAQVAILLKIHIYVYYFNRYMHVVSRWTGIPIATLDQDEKVKLVHLAHRLHERVVGQYEAVNLVADTVLCSRAGLDHPGQPIGSFLFVGLTGVGKTELAKALAEQLFDEEKMLIRFDMSEYVSPGSVLRLVGAPPSYLGYEEGGQLTEKVRRRPYSVILFDEVEKAHHSVLNVLLQLLDDGVVTDGKGRNVDFKNTVIIMTSNVGAQHITPGIAGENTLRTARDLLMKQVRKYFKPELLNRLSEIVIFEPLSHHQLKEIVNIQMKEIIVRVASKGISLVLKDAALDVILSESYNLMYGARPIKRWVEKNIITIICQMLVNGEADEDSIITIDAAMDKKGLKYQVAKNETAADLV</sequence>
<dbReference type="AlphaFoldDB" id="A0A3B6LY10"/>
<keyword evidence="1" id="KW-0547">Nucleotide-binding</keyword>
<dbReference type="Pfam" id="PF07724">
    <property type="entry name" value="AAA_2"/>
    <property type="match status" value="1"/>
</dbReference>
<dbReference type="SMR" id="A0A3B6LY10"/>
<dbReference type="InterPro" id="IPR041546">
    <property type="entry name" value="ClpA/ClpB_AAA_lid"/>
</dbReference>
<dbReference type="InterPro" id="IPR003959">
    <property type="entry name" value="ATPase_AAA_core"/>
</dbReference>
<dbReference type="InterPro" id="IPR019489">
    <property type="entry name" value="Clp_ATPase_C"/>
</dbReference>
<evidence type="ECO:0000313" key="6">
    <source>
        <dbReference type="EnsemblPlants" id="TraesCS5B02G537100.1"/>
    </source>
</evidence>
<dbReference type="GO" id="GO:0034605">
    <property type="term" value="P:cellular response to heat"/>
    <property type="evidence" value="ECO:0000318"/>
    <property type="project" value="GO_Central"/>
</dbReference>
<dbReference type="Gene3D" id="3.40.50.300">
    <property type="entry name" value="P-loop containing nucleotide triphosphate hydrolases"/>
    <property type="match status" value="3"/>
</dbReference>
<keyword evidence="7" id="KW-1185">Reference proteome</keyword>
<dbReference type="InterPro" id="IPR003593">
    <property type="entry name" value="AAA+_ATPase"/>
</dbReference>
<evidence type="ECO:0008006" key="8">
    <source>
        <dbReference type="Google" id="ProtNLM"/>
    </source>
</evidence>
<evidence type="ECO:0000256" key="2">
    <source>
        <dbReference type="ARBA" id="ARBA00022840"/>
    </source>
</evidence>
<dbReference type="Gramene" id="TraesCS5B02G537100.1">
    <property type="protein sequence ID" value="TraesCS5B02G537100.1"/>
    <property type="gene ID" value="TraesCS5B02G537100"/>
</dbReference>
<reference evidence="6" key="2">
    <citation type="submission" date="2018-10" db="UniProtKB">
        <authorList>
            <consortium name="EnsemblPlants"/>
        </authorList>
    </citation>
    <scope>IDENTIFICATION</scope>
</reference>
<evidence type="ECO:0000259" key="4">
    <source>
        <dbReference type="SMART" id="SM00382"/>
    </source>
</evidence>
<feature type="domain" description="AAA+ ATPase" evidence="4">
    <location>
        <begin position="106"/>
        <end position="251"/>
    </location>
</feature>
<dbReference type="PaxDb" id="4565-Traes_5BL_B76D7FAC6.1"/>
<reference evidence="6" key="1">
    <citation type="submission" date="2018-08" db="EMBL/GenBank/DDBJ databases">
        <authorList>
            <person name="Rossello M."/>
        </authorList>
    </citation>
    <scope>NUCLEOTIDE SEQUENCE [LARGE SCALE GENOMIC DNA]</scope>
    <source>
        <strain evidence="6">cv. Chinese Spring</strain>
    </source>
</reference>
<dbReference type="CDD" id="cd00009">
    <property type="entry name" value="AAA"/>
    <property type="match status" value="1"/>
</dbReference>
<dbReference type="SMART" id="SM00382">
    <property type="entry name" value="AAA"/>
    <property type="match status" value="2"/>
</dbReference>
<keyword evidence="3" id="KW-0143">Chaperone</keyword>
<dbReference type="InterPro" id="IPR018368">
    <property type="entry name" value="ClpA/B_CS1"/>
</dbReference>
<evidence type="ECO:0000313" key="7">
    <source>
        <dbReference type="Proteomes" id="UP000019116"/>
    </source>
</evidence>
<dbReference type="SMART" id="SM01086">
    <property type="entry name" value="ClpB_D2-small"/>
    <property type="match status" value="1"/>
</dbReference>
<dbReference type="CDD" id="cd19499">
    <property type="entry name" value="RecA-like_ClpB_Hsp104-like"/>
    <property type="match status" value="1"/>
</dbReference>